<name>A0AAU9YV05_PHORO</name>
<dbReference type="SUPFAM" id="SSF47266">
    <property type="entry name" value="4-helical cytokines"/>
    <property type="match status" value="1"/>
</dbReference>
<keyword evidence="1" id="KW-0732">Signal</keyword>
<accession>A0AAU9YV05</accession>
<dbReference type="EMBL" id="CALSGD010000473">
    <property type="protein sequence ID" value="CAH6778639.1"/>
    <property type="molecule type" value="Genomic_DNA"/>
</dbReference>
<dbReference type="GO" id="GO:0005576">
    <property type="term" value="C:extracellular region"/>
    <property type="evidence" value="ECO:0007669"/>
    <property type="project" value="InterPro"/>
</dbReference>
<dbReference type="InterPro" id="IPR020453">
    <property type="entry name" value="IL-22"/>
</dbReference>
<dbReference type="Pfam" id="PF14565">
    <property type="entry name" value="IL22"/>
    <property type="match status" value="1"/>
</dbReference>
<reference evidence="2" key="1">
    <citation type="submission" date="2022-06" db="EMBL/GenBank/DDBJ databases">
        <authorList>
            <person name="Andreotti S."/>
            <person name="Wyler E."/>
        </authorList>
    </citation>
    <scope>NUCLEOTIDE SEQUENCE</scope>
</reference>
<dbReference type="RefSeq" id="XP_051032150.1">
    <property type="nucleotide sequence ID" value="XM_051176193.1"/>
</dbReference>
<dbReference type="KEGG" id="prob:127215721"/>
<dbReference type="GeneID" id="127215721"/>
<feature type="chain" id="PRO_5043987094" evidence="1">
    <location>
        <begin position="36"/>
        <end position="181"/>
    </location>
</feature>
<evidence type="ECO:0000256" key="1">
    <source>
        <dbReference type="SAM" id="SignalP"/>
    </source>
</evidence>
<dbReference type="PROSITE" id="PS51257">
    <property type="entry name" value="PROKAR_LIPOPROTEIN"/>
    <property type="match status" value="1"/>
</dbReference>
<dbReference type="PRINTS" id="PR01936">
    <property type="entry name" value="INTRLEUKIN22"/>
</dbReference>
<dbReference type="Gene3D" id="1.20.1250.10">
    <property type="match status" value="1"/>
</dbReference>
<organism evidence="2 3">
    <name type="scientific">Phodopus roborovskii</name>
    <name type="common">Roborovski's desert hamster</name>
    <name type="synonym">Cricetulus roborovskii</name>
    <dbReference type="NCBI Taxonomy" id="109678"/>
    <lineage>
        <taxon>Eukaryota</taxon>
        <taxon>Metazoa</taxon>
        <taxon>Chordata</taxon>
        <taxon>Craniata</taxon>
        <taxon>Vertebrata</taxon>
        <taxon>Euteleostomi</taxon>
        <taxon>Mammalia</taxon>
        <taxon>Eutheria</taxon>
        <taxon>Euarchontoglires</taxon>
        <taxon>Glires</taxon>
        <taxon>Rodentia</taxon>
        <taxon>Myomorpha</taxon>
        <taxon>Muroidea</taxon>
        <taxon>Cricetidae</taxon>
        <taxon>Cricetinae</taxon>
        <taxon>Phodopus</taxon>
    </lineage>
</organism>
<sequence>MAVMQKKSMSLSLMGGPLAASCLLLIALWAQEAAGLPVTSHCKLDASSFQRPYFTNRTFKLAEEASLADNNTDVRLIGDELFQGVNRQNRCYLMKQVLNFTLAEVLIPQSDRFQPYMQQVVPFLTKLNNQLSLCQISGDGQHIQKNVQTLKETVKQLGESGEIKAIGELNLLFMHLRNYCV</sequence>
<dbReference type="AlphaFoldDB" id="A0AAU9YV05"/>
<feature type="signal peptide" evidence="1">
    <location>
        <begin position="1"/>
        <end position="35"/>
    </location>
</feature>
<gene>
    <name evidence="2" type="primary">Il22</name>
    <name evidence="2" type="ORF">PHOROB_LOCUS2358</name>
</gene>
<proteinExistence type="predicted"/>
<comment type="caution">
    <text evidence="2">The sequence shown here is derived from an EMBL/GenBank/DDBJ whole genome shotgun (WGS) entry which is preliminary data.</text>
</comment>
<dbReference type="InterPro" id="IPR009079">
    <property type="entry name" value="4_helix_cytokine-like_core"/>
</dbReference>
<evidence type="ECO:0000313" key="3">
    <source>
        <dbReference type="Proteomes" id="UP001152836"/>
    </source>
</evidence>
<dbReference type="PANTHER" id="PTHR48488">
    <property type="entry name" value="INTERLEUKIN-22"/>
    <property type="match status" value="1"/>
</dbReference>
<protein>
    <submittedName>
        <fullName evidence="2">Il22 protein</fullName>
    </submittedName>
</protein>
<dbReference type="CTD" id="50616"/>
<evidence type="ECO:0000313" key="2">
    <source>
        <dbReference type="EMBL" id="CAH6778639.1"/>
    </source>
</evidence>
<dbReference type="PANTHER" id="PTHR48488:SF1">
    <property type="entry name" value="INTERLEUKIN-22"/>
    <property type="match status" value="1"/>
</dbReference>
<keyword evidence="3" id="KW-1185">Reference proteome</keyword>
<dbReference type="Proteomes" id="UP001152836">
    <property type="component" value="Unassembled WGS sequence"/>
</dbReference>